<reference evidence="3 4" key="1">
    <citation type="submission" date="2016-07" db="EMBL/GenBank/DDBJ databases">
        <title>Draft genome of the white-rot fungus Obba rivulosa 3A-2.</title>
        <authorList>
            <consortium name="DOE Joint Genome Institute"/>
            <person name="Miettinen O."/>
            <person name="Riley R."/>
            <person name="Acob R."/>
            <person name="Barry K."/>
            <person name="Cullen D."/>
            <person name="De Vries R."/>
            <person name="Hainaut M."/>
            <person name="Hatakka A."/>
            <person name="Henrissat B."/>
            <person name="Hilden K."/>
            <person name="Kuo R."/>
            <person name="Labutti K."/>
            <person name="Lipzen A."/>
            <person name="Makela M.R."/>
            <person name="Sandor L."/>
            <person name="Spatafora J.W."/>
            <person name="Grigoriev I.V."/>
            <person name="Hibbett D.S."/>
        </authorList>
    </citation>
    <scope>NUCLEOTIDE SEQUENCE [LARGE SCALE GENOMIC DNA]</scope>
    <source>
        <strain evidence="3 4">3A-2</strain>
    </source>
</reference>
<evidence type="ECO:0000259" key="2">
    <source>
        <dbReference type="PROSITE" id="PS51471"/>
    </source>
</evidence>
<evidence type="ECO:0000256" key="1">
    <source>
        <dbReference type="RuleBase" id="RU003682"/>
    </source>
</evidence>
<dbReference type="Pfam" id="PF03171">
    <property type="entry name" value="2OG-FeII_Oxy"/>
    <property type="match status" value="1"/>
</dbReference>
<dbReference type="AlphaFoldDB" id="A0A8E2J7X1"/>
<dbReference type="PROSITE" id="PS51471">
    <property type="entry name" value="FE2OG_OXY"/>
    <property type="match status" value="1"/>
</dbReference>
<feature type="domain" description="Fe2OG dioxygenase" evidence="2">
    <location>
        <begin position="176"/>
        <end position="281"/>
    </location>
</feature>
<dbReference type="Proteomes" id="UP000250043">
    <property type="component" value="Unassembled WGS sequence"/>
</dbReference>
<dbReference type="InterPro" id="IPR050231">
    <property type="entry name" value="Iron_ascorbate_oxido_reductase"/>
</dbReference>
<gene>
    <name evidence="3" type="ORF">OBBRIDRAFT_787943</name>
</gene>
<keyword evidence="4" id="KW-1185">Reference proteome</keyword>
<keyword evidence="1" id="KW-0479">Metal-binding</keyword>
<dbReference type="GO" id="GO:0046872">
    <property type="term" value="F:metal ion binding"/>
    <property type="evidence" value="ECO:0007669"/>
    <property type="project" value="UniProtKB-KW"/>
</dbReference>
<dbReference type="GO" id="GO:0016491">
    <property type="term" value="F:oxidoreductase activity"/>
    <property type="evidence" value="ECO:0007669"/>
    <property type="project" value="UniProtKB-KW"/>
</dbReference>
<dbReference type="InterPro" id="IPR027443">
    <property type="entry name" value="IPNS-like_sf"/>
</dbReference>
<sequence length="356" mass="39201">MPGLTTAAPFPDDVPTHPLLVIDYALLTANDIHEIDRLWQAATMMGFWYLKNHGTEKEVDGMFAMGAETLDLPLAEKMKYEQGDDGNSFGYKARGTIATDANGTRDCVEFLNIAQDDALSWPRPTHRTYPRTVNARMEGTISPFVRKSMKINQTLLAIFEKCLGLPDGELARLHSQRETCGGEARCVKSPANQATTGIGAHTDFGTLTLVHNRLGGLQVMPPGTDKWLYIKPLAGHIVCNVGDALAIFSGGIMRSNVHRVMPPPGLQSRFERYSIAFFTRANDSVVLRALSDKSQMIAKSVSQSTGVDNNAGTTSAEWISRRIRKLRLRNREGWFESRGTEHQGVGRRVADVQAAA</sequence>
<dbReference type="SUPFAM" id="SSF51197">
    <property type="entry name" value="Clavaminate synthase-like"/>
    <property type="match status" value="1"/>
</dbReference>
<keyword evidence="1" id="KW-0560">Oxidoreductase</keyword>
<comment type="similarity">
    <text evidence="1">Belongs to the iron/ascorbate-dependent oxidoreductase family.</text>
</comment>
<dbReference type="EMBL" id="KV722334">
    <property type="protein sequence ID" value="OCH95737.1"/>
    <property type="molecule type" value="Genomic_DNA"/>
</dbReference>
<dbReference type="InterPro" id="IPR005123">
    <property type="entry name" value="Oxoglu/Fe-dep_dioxygenase_dom"/>
</dbReference>
<evidence type="ECO:0000313" key="3">
    <source>
        <dbReference type="EMBL" id="OCH95737.1"/>
    </source>
</evidence>
<dbReference type="PANTHER" id="PTHR47990">
    <property type="entry name" value="2-OXOGLUTARATE (2OG) AND FE(II)-DEPENDENT OXYGENASE SUPERFAMILY PROTEIN-RELATED"/>
    <property type="match status" value="1"/>
</dbReference>
<organism evidence="3 4">
    <name type="scientific">Obba rivulosa</name>
    <dbReference type="NCBI Taxonomy" id="1052685"/>
    <lineage>
        <taxon>Eukaryota</taxon>
        <taxon>Fungi</taxon>
        <taxon>Dikarya</taxon>
        <taxon>Basidiomycota</taxon>
        <taxon>Agaricomycotina</taxon>
        <taxon>Agaricomycetes</taxon>
        <taxon>Polyporales</taxon>
        <taxon>Gelatoporiaceae</taxon>
        <taxon>Obba</taxon>
    </lineage>
</organism>
<dbReference type="Gene3D" id="2.60.120.330">
    <property type="entry name" value="B-lactam Antibiotic, Isopenicillin N Synthase, Chain"/>
    <property type="match status" value="1"/>
</dbReference>
<accession>A0A8E2J7X1</accession>
<keyword evidence="1" id="KW-0408">Iron</keyword>
<dbReference type="InterPro" id="IPR044861">
    <property type="entry name" value="IPNS-like_FE2OG_OXY"/>
</dbReference>
<dbReference type="InterPro" id="IPR026992">
    <property type="entry name" value="DIOX_N"/>
</dbReference>
<evidence type="ECO:0000313" key="4">
    <source>
        <dbReference type="Proteomes" id="UP000250043"/>
    </source>
</evidence>
<proteinExistence type="inferred from homology"/>
<dbReference type="Pfam" id="PF14226">
    <property type="entry name" value="DIOX_N"/>
    <property type="match status" value="1"/>
</dbReference>
<dbReference type="OrthoDB" id="406156at2759"/>
<name>A0A8E2J7X1_9APHY</name>
<protein>
    <submittedName>
        <fullName evidence="3">Clavaminate synthase-like protein</fullName>
    </submittedName>
</protein>